<comment type="caution">
    <text evidence="1">The sequence shown here is derived from an EMBL/GenBank/DDBJ whole genome shotgun (WGS) entry which is preliminary data.</text>
</comment>
<proteinExistence type="predicted"/>
<feature type="non-terminal residue" evidence="1">
    <location>
        <position position="1"/>
    </location>
</feature>
<dbReference type="EMBL" id="BMAT01000273">
    <property type="protein sequence ID" value="GFR63157.1"/>
    <property type="molecule type" value="Genomic_DNA"/>
</dbReference>
<name>A0AAV4EPR8_9GAST</name>
<reference evidence="1 2" key="1">
    <citation type="journal article" date="2021" name="Elife">
        <title>Chloroplast acquisition without the gene transfer in kleptoplastic sea slugs, Plakobranchus ocellatus.</title>
        <authorList>
            <person name="Maeda T."/>
            <person name="Takahashi S."/>
            <person name="Yoshida T."/>
            <person name="Shimamura S."/>
            <person name="Takaki Y."/>
            <person name="Nagai Y."/>
            <person name="Toyoda A."/>
            <person name="Suzuki Y."/>
            <person name="Arimoto A."/>
            <person name="Ishii H."/>
            <person name="Satoh N."/>
            <person name="Nishiyama T."/>
            <person name="Hasebe M."/>
            <person name="Maruyama T."/>
            <person name="Minagawa J."/>
            <person name="Obokata J."/>
            <person name="Shigenobu S."/>
        </authorList>
    </citation>
    <scope>NUCLEOTIDE SEQUENCE [LARGE SCALE GENOMIC DNA]</scope>
</reference>
<dbReference type="Proteomes" id="UP000762676">
    <property type="component" value="Unassembled WGS sequence"/>
</dbReference>
<dbReference type="AlphaFoldDB" id="A0AAV4EPR8"/>
<accession>A0AAV4EPR8</accession>
<gene>
    <name evidence="1" type="ORF">ElyMa_000149100</name>
</gene>
<organism evidence="1 2">
    <name type="scientific">Elysia marginata</name>
    <dbReference type="NCBI Taxonomy" id="1093978"/>
    <lineage>
        <taxon>Eukaryota</taxon>
        <taxon>Metazoa</taxon>
        <taxon>Spiralia</taxon>
        <taxon>Lophotrochozoa</taxon>
        <taxon>Mollusca</taxon>
        <taxon>Gastropoda</taxon>
        <taxon>Heterobranchia</taxon>
        <taxon>Euthyneura</taxon>
        <taxon>Panpulmonata</taxon>
        <taxon>Sacoglossa</taxon>
        <taxon>Placobranchoidea</taxon>
        <taxon>Plakobranchidae</taxon>
        <taxon>Elysia</taxon>
    </lineage>
</organism>
<evidence type="ECO:0000313" key="1">
    <source>
        <dbReference type="EMBL" id="GFR63157.1"/>
    </source>
</evidence>
<keyword evidence="2" id="KW-1185">Reference proteome</keyword>
<evidence type="ECO:0000313" key="2">
    <source>
        <dbReference type="Proteomes" id="UP000762676"/>
    </source>
</evidence>
<sequence>GGRVYLLDGWCRVPVYFEFCSQTSSCDEDRRPPSDSMIQLQLYSYNVICKESAEPQAVLIVDEWEDLDQTPAWTFDDALDVSNIETIRENLRTCHLPKMNKKADTDEKTITCDHSSELSCLLDLMSPEEQLNNSSGTATMPTDTVSSRDVFQQPRVRINNLLISDSQKLLLDQVSLSAPTKKDRSKKPVVKLSDLVISESQKLVLEELSEWKTTTKAEKFGASDSLFSDTDPELNFSSSRTSRKESNAQKRISDFGSCKSTDECNAQKQISDFGSSKSTDECNKQISDTEDLQSQPVCFDEDVPDVNTDDPQCANVSSDDDIYILNPYGKEKSKIYFREMLKNLKTDLQDQSERFSEDQFSQYWNLLSSCSSEPSQDTCNNLTTPPEKTSSVDSKFDLIKDGEGCASVKGESKAKSQLTLEIKDEVTSYCFPSWTSRDQDLEEIKPAQSELETAYLKSTLPVNDTETKKGKCMSYKESGIYSQELLCKFEVQEKVDSEITDIDKVIWDPGIEIKEQGLSTFGADVPANLGNTSEDISDEAKYYRSSPADDCTLVGQQSVRVRGKADGNMSKPGDRVHRQALNMASKGGNRNTLGPIKSSRDGKIAERVKLDGRQDRQSGIEGNRDWLEETSNYERKNFLAALRLNSSNEVSLNRLNFSRDKEIKHHGKLQLSDSRHDTKAEHLTKTTSSITTAISTKSAHSFSNTKSILSTATYSTSACSMCTNSTGANSTPTIRTSISRTDMNGKTANNTCIISTSSNNASTKSTYACSSSMNITSVYNASLCSTAINITNNYDQSAYNSFNCCKFTRNVSPYCPTTCMRKQQKRKSSSEDSLGLSQYNLRKRRKKFLSAQSAQTYDQSCCTDEANWCRGLKPHVTIREVCREDPYVAKILIKSEGLMSFPDPVEPRKCSFALNLSSCTDGVRSMAWEKNASTYKLKERKMRISGGKKNTKPCYLTGHSSKNNCEKSSSLKGSVAVYQQRQGNESDKSDQICSVEDSFQSSPDAPGFFAWPFSEGVVKHYPNRVLSHHTNHSNTEAHVMFLSNKSNNCPFKGSQGDKLHQPSHCLSSGMISPDIESQESEHFSDFTRQTSKRGLICIPPTPVESQGFEPQCLDFDEELEAASLEFTGMKSFSPQAAVHVEHAPQTQDFSGVDRILHFVHYGKT</sequence>
<protein>
    <submittedName>
        <fullName evidence="1">Uncharacterized protein</fullName>
    </submittedName>
</protein>